<dbReference type="AlphaFoldDB" id="A0ABD3P4L0"/>
<sequence>MTPPARQPWEMHKSVDDKDQLLKSWREEQLRVASKSSNAIPTHHLSHSHNNYGIPTDSNTFKSPAIQPIPLLIGGVNIAYPKSSNAIAVAVAVYIILEYPTPFPPPPPPPPSSINHTNTTLPPHPTIPPTSPYVNPPPSSLSLSHRTTT</sequence>
<feature type="region of interest" description="Disordered" evidence="1">
    <location>
        <begin position="102"/>
        <end position="149"/>
    </location>
</feature>
<gene>
    <name evidence="2" type="ORF">HJC23_001520</name>
</gene>
<protein>
    <submittedName>
        <fullName evidence="2">Uncharacterized protein</fullName>
    </submittedName>
</protein>
<proteinExistence type="predicted"/>
<feature type="compositionally biased region" description="Pro residues" evidence="1">
    <location>
        <begin position="122"/>
        <end position="139"/>
    </location>
</feature>
<organism evidence="2 3">
    <name type="scientific">Cyclotella cryptica</name>
    <dbReference type="NCBI Taxonomy" id="29204"/>
    <lineage>
        <taxon>Eukaryota</taxon>
        <taxon>Sar</taxon>
        <taxon>Stramenopiles</taxon>
        <taxon>Ochrophyta</taxon>
        <taxon>Bacillariophyta</taxon>
        <taxon>Coscinodiscophyceae</taxon>
        <taxon>Thalassiosirophycidae</taxon>
        <taxon>Stephanodiscales</taxon>
        <taxon>Stephanodiscaceae</taxon>
        <taxon>Cyclotella</taxon>
    </lineage>
</organism>
<evidence type="ECO:0000256" key="1">
    <source>
        <dbReference type="SAM" id="MobiDB-lite"/>
    </source>
</evidence>
<dbReference type="EMBL" id="JABMIG020000267">
    <property type="protein sequence ID" value="KAL3783170.1"/>
    <property type="molecule type" value="Genomic_DNA"/>
</dbReference>
<keyword evidence="3" id="KW-1185">Reference proteome</keyword>
<name>A0ABD3P4L0_9STRA</name>
<evidence type="ECO:0000313" key="3">
    <source>
        <dbReference type="Proteomes" id="UP001516023"/>
    </source>
</evidence>
<reference evidence="2 3" key="1">
    <citation type="journal article" date="2020" name="G3 (Bethesda)">
        <title>Improved Reference Genome for Cyclotella cryptica CCMP332, a Model for Cell Wall Morphogenesis, Salinity Adaptation, and Lipid Production in Diatoms (Bacillariophyta).</title>
        <authorList>
            <person name="Roberts W.R."/>
            <person name="Downey K.M."/>
            <person name="Ruck E.C."/>
            <person name="Traller J.C."/>
            <person name="Alverson A.J."/>
        </authorList>
    </citation>
    <scope>NUCLEOTIDE SEQUENCE [LARGE SCALE GENOMIC DNA]</scope>
    <source>
        <strain evidence="2 3">CCMP332</strain>
    </source>
</reference>
<feature type="compositionally biased region" description="Pro residues" evidence="1">
    <location>
        <begin position="102"/>
        <end position="112"/>
    </location>
</feature>
<dbReference type="Proteomes" id="UP001516023">
    <property type="component" value="Unassembled WGS sequence"/>
</dbReference>
<accession>A0ABD3P4L0</accession>
<comment type="caution">
    <text evidence="2">The sequence shown here is derived from an EMBL/GenBank/DDBJ whole genome shotgun (WGS) entry which is preliminary data.</text>
</comment>
<evidence type="ECO:0000313" key="2">
    <source>
        <dbReference type="EMBL" id="KAL3783170.1"/>
    </source>
</evidence>